<evidence type="ECO:0000313" key="3">
    <source>
        <dbReference type="Proteomes" id="UP000433577"/>
    </source>
</evidence>
<feature type="compositionally biased region" description="Low complexity" evidence="1">
    <location>
        <begin position="58"/>
        <end position="72"/>
    </location>
</feature>
<feature type="compositionally biased region" description="Low complexity" evidence="1">
    <location>
        <begin position="100"/>
        <end position="136"/>
    </location>
</feature>
<dbReference type="AlphaFoldDB" id="A0A7Z2GLF2"/>
<sequence length="320" mass="32262">MADYADTALSPSRPERSAPSKRRATSDSSDFPPETHDATTPDVDAGIAARDALAAASAAIAAAQPGAGSAAAVDSMHAEPGAPDAPIRQGTLSGFEVPEGEAASADEASAASARRGGRRNAAPADEHAASPSPADAEPARVEPVLFPAAFSDTPKAPSAANVAEPPALAGRIDALHTALADQQRLAAASARQLKWTLAAATAAVVATLGFGIAQSVRFDSFANESRAETARLEQLVLSQQSALDGLSQRLAAQAAAAQAAQAAAAVAAEAPVARPAPSRAAPAAAPAPAKRARAAREARETRETRAARAERAHRAQKSTH</sequence>
<reference evidence="2 3" key="1">
    <citation type="submission" date="2019-12" db="EMBL/GenBank/DDBJ databases">
        <title>Paraburkholderia acidiphila 7Q-K02 sp. nov and Paraburkholderia acidisoli DHF22 sp. nov., two strains isolated from forest soil.</title>
        <authorList>
            <person name="Gao Z."/>
            <person name="Qiu L."/>
        </authorList>
    </citation>
    <scope>NUCLEOTIDE SEQUENCE [LARGE SCALE GENOMIC DNA]</scope>
    <source>
        <strain evidence="2 3">DHF22</strain>
    </source>
</reference>
<accession>A0A7Z2GLF2</accession>
<evidence type="ECO:0000313" key="2">
    <source>
        <dbReference type="EMBL" id="QGZ63719.1"/>
    </source>
</evidence>
<dbReference type="Proteomes" id="UP000433577">
    <property type="component" value="Chromosome 2"/>
</dbReference>
<dbReference type="KEGG" id="pacs:FAZ98_18285"/>
<feature type="compositionally biased region" description="Basic and acidic residues" evidence="1">
    <location>
        <begin position="294"/>
        <end position="313"/>
    </location>
</feature>
<feature type="region of interest" description="Disordered" evidence="1">
    <location>
        <begin position="271"/>
        <end position="320"/>
    </location>
</feature>
<evidence type="ECO:0000256" key="1">
    <source>
        <dbReference type="SAM" id="MobiDB-lite"/>
    </source>
</evidence>
<name>A0A7Z2GLF2_9BURK</name>
<organism evidence="2 3">
    <name type="scientific">Paraburkholderia acidisoli</name>
    <dbReference type="NCBI Taxonomy" id="2571748"/>
    <lineage>
        <taxon>Bacteria</taxon>
        <taxon>Pseudomonadati</taxon>
        <taxon>Pseudomonadota</taxon>
        <taxon>Betaproteobacteria</taxon>
        <taxon>Burkholderiales</taxon>
        <taxon>Burkholderiaceae</taxon>
        <taxon>Paraburkholderia</taxon>
    </lineage>
</organism>
<feature type="region of interest" description="Disordered" evidence="1">
    <location>
        <begin position="1"/>
        <end position="44"/>
    </location>
</feature>
<protein>
    <submittedName>
        <fullName evidence="2">Uncharacterized protein</fullName>
    </submittedName>
</protein>
<gene>
    <name evidence="2" type="ORF">FAZ98_18285</name>
</gene>
<dbReference type="EMBL" id="CP046914">
    <property type="protein sequence ID" value="QGZ63719.1"/>
    <property type="molecule type" value="Genomic_DNA"/>
</dbReference>
<keyword evidence="3" id="KW-1185">Reference proteome</keyword>
<feature type="compositionally biased region" description="Low complexity" evidence="1">
    <location>
        <begin position="271"/>
        <end position="289"/>
    </location>
</feature>
<dbReference type="OrthoDB" id="9102351at2"/>
<feature type="region of interest" description="Disordered" evidence="1">
    <location>
        <begin position="58"/>
        <end position="138"/>
    </location>
</feature>
<proteinExistence type="predicted"/>
<dbReference type="RefSeq" id="WP_158952709.1">
    <property type="nucleotide sequence ID" value="NZ_CP046914.1"/>
</dbReference>